<evidence type="ECO:0000256" key="4">
    <source>
        <dbReference type="PROSITE-ProRule" id="PRU00335"/>
    </source>
</evidence>
<name>A0A6J4KFI1_9CHLR</name>
<evidence type="ECO:0000313" key="6">
    <source>
        <dbReference type="EMBL" id="CAA9304603.1"/>
    </source>
</evidence>
<dbReference type="SUPFAM" id="SSF48498">
    <property type="entry name" value="Tetracyclin repressor-like, C-terminal domain"/>
    <property type="match status" value="1"/>
</dbReference>
<dbReference type="Pfam" id="PF00440">
    <property type="entry name" value="TetR_N"/>
    <property type="match status" value="1"/>
</dbReference>
<dbReference type="PANTHER" id="PTHR30055:SF234">
    <property type="entry name" value="HTH-TYPE TRANSCRIPTIONAL REGULATOR BETI"/>
    <property type="match status" value="1"/>
</dbReference>
<feature type="domain" description="HTH tetR-type" evidence="5">
    <location>
        <begin position="16"/>
        <end position="75"/>
    </location>
</feature>
<dbReference type="InterPro" id="IPR009057">
    <property type="entry name" value="Homeodomain-like_sf"/>
</dbReference>
<dbReference type="Gene3D" id="1.10.357.10">
    <property type="entry name" value="Tetracycline Repressor, domain 2"/>
    <property type="match status" value="1"/>
</dbReference>
<keyword evidence="2 4" id="KW-0238">DNA-binding</keyword>
<proteinExistence type="predicted"/>
<keyword evidence="3" id="KW-0804">Transcription</keyword>
<keyword evidence="1" id="KW-0805">Transcription regulation</keyword>
<dbReference type="PRINTS" id="PR00455">
    <property type="entry name" value="HTHTETR"/>
</dbReference>
<evidence type="ECO:0000259" key="5">
    <source>
        <dbReference type="PROSITE" id="PS50977"/>
    </source>
</evidence>
<evidence type="ECO:0000256" key="3">
    <source>
        <dbReference type="ARBA" id="ARBA00023163"/>
    </source>
</evidence>
<sequence length="207" mass="23342">MDEGHVAERRERKDARRNLERVLQAAHALFAERGSDVTMEEVARRAGVGVGTVYRRFPSKEHLFAAVSQAVCSDAHQCIADATNAERDPVRKLHMLVLVHYQRTLQQAPLMNMYAEARERRSHSEQQRLYQALHHMLQRVIVEGQQQGTVRPGSPVVLATLCLELLNPRTIQNLQEVMGGKAEDVAEEIVRFMLHGLGMPAGPHKQS</sequence>
<dbReference type="SUPFAM" id="SSF46689">
    <property type="entry name" value="Homeodomain-like"/>
    <property type="match status" value="1"/>
</dbReference>
<evidence type="ECO:0000256" key="2">
    <source>
        <dbReference type="ARBA" id="ARBA00023125"/>
    </source>
</evidence>
<gene>
    <name evidence="6" type="ORF">AVDCRST_MAG93-4833</name>
</gene>
<dbReference type="PROSITE" id="PS01081">
    <property type="entry name" value="HTH_TETR_1"/>
    <property type="match status" value="1"/>
</dbReference>
<dbReference type="InterPro" id="IPR036271">
    <property type="entry name" value="Tet_transcr_reg_TetR-rel_C_sf"/>
</dbReference>
<dbReference type="PROSITE" id="PS50977">
    <property type="entry name" value="HTH_TETR_2"/>
    <property type="match status" value="1"/>
</dbReference>
<reference evidence="6" key="1">
    <citation type="submission" date="2020-02" db="EMBL/GenBank/DDBJ databases">
        <authorList>
            <person name="Meier V. D."/>
        </authorList>
    </citation>
    <scope>NUCLEOTIDE SEQUENCE</scope>
    <source>
        <strain evidence="6">AVDCRST_MAG93</strain>
    </source>
</reference>
<dbReference type="AlphaFoldDB" id="A0A6J4KFI1"/>
<dbReference type="PANTHER" id="PTHR30055">
    <property type="entry name" value="HTH-TYPE TRANSCRIPTIONAL REGULATOR RUTR"/>
    <property type="match status" value="1"/>
</dbReference>
<accession>A0A6J4KFI1</accession>
<organism evidence="6">
    <name type="scientific">uncultured Chloroflexia bacterium</name>
    <dbReference type="NCBI Taxonomy" id="1672391"/>
    <lineage>
        <taxon>Bacteria</taxon>
        <taxon>Bacillati</taxon>
        <taxon>Chloroflexota</taxon>
        <taxon>Chloroflexia</taxon>
        <taxon>environmental samples</taxon>
    </lineage>
</organism>
<dbReference type="Gene3D" id="1.10.10.60">
    <property type="entry name" value="Homeodomain-like"/>
    <property type="match status" value="1"/>
</dbReference>
<dbReference type="GO" id="GO:0003700">
    <property type="term" value="F:DNA-binding transcription factor activity"/>
    <property type="evidence" value="ECO:0007669"/>
    <property type="project" value="TreeGrafter"/>
</dbReference>
<dbReference type="InterPro" id="IPR023772">
    <property type="entry name" value="DNA-bd_HTH_TetR-type_CS"/>
</dbReference>
<dbReference type="EMBL" id="CADCTR010001624">
    <property type="protein sequence ID" value="CAA9304603.1"/>
    <property type="molecule type" value="Genomic_DNA"/>
</dbReference>
<evidence type="ECO:0000256" key="1">
    <source>
        <dbReference type="ARBA" id="ARBA00023015"/>
    </source>
</evidence>
<feature type="DNA-binding region" description="H-T-H motif" evidence="4">
    <location>
        <begin position="38"/>
        <end position="57"/>
    </location>
</feature>
<dbReference type="InterPro" id="IPR001647">
    <property type="entry name" value="HTH_TetR"/>
</dbReference>
<dbReference type="GO" id="GO:0000976">
    <property type="term" value="F:transcription cis-regulatory region binding"/>
    <property type="evidence" value="ECO:0007669"/>
    <property type="project" value="TreeGrafter"/>
</dbReference>
<protein>
    <submittedName>
        <fullName evidence="6">Transcriptional regulator, AcrR family</fullName>
    </submittedName>
</protein>
<dbReference type="InterPro" id="IPR050109">
    <property type="entry name" value="HTH-type_TetR-like_transc_reg"/>
</dbReference>